<comment type="caution">
    <text evidence="2">The sequence shown here is derived from an EMBL/GenBank/DDBJ whole genome shotgun (WGS) entry which is preliminary data.</text>
</comment>
<gene>
    <name evidence="2" type="ORF">PSON_ATCC_30995.1.T1390121</name>
</gene>
<accession>A0A8S1R4M5</accession>
<organism evidence="2 3">
    <name type="scientific">Paramecium sonneborni</name>
    <dbReference type="NCBI Taxonomy" id="65129"/>
    <lineage>
        <taxon>Eukaryota</taxon>
        <taxon>Sar</taxon>
        <taxon>Alveolata</taxon>
        <taxon>Ciliophora</taxon>
        <taxon>Intramacronucleata</taxon>
        <taxon>Oligohymenophorea</taxon>
        <taxon>Peniculida</taxon>
        <taxon>Parameciidae</taxon>
        <taxon>Paramecium</taxon>
    </lineage>
</organism>
<evidence type="ECO:0000313" key="3">
    <source>
        <dbReference type="Proteomes" id="UP000692954"/>
    </source>
</evidence>
<feature type="region of interest" description="Disordered" evidence="1">
    <location>
        <begin position="166"/>
        <end position="185"/>
    </location>
</feature>
<protein>
    <submittedName>
        <fullName evidence="2">Uncharacterized protein</fullName>
    </submittedName>
</protein>
<dbReference type="OrthoDB" id="303630at2759"/>
<proteinExistence type="predicted"/>
<name>A0A8S1R4M5_9CILI</name>
<evidence type="ECO:0000313" key="2">
    <source>
        <dbReference type="EMBL" id="CAD8122609.1"/>
    </source>
</evidence>
<dbReference type="EMBL" id="CAJJDN010000139">
    <property type="protein sequence ID" value="CAD8122609.1"/>
    <property type="molecule type" value="Genomic_DNA"/>
</dbReference>
<keyword evidence="3" id="KW-1185">Reference proteome</keyword>
<evidence type="ECO:0000256" key="1">
    <source>
        <dbReference type="SAM" id="MobiDB-lite"/>
    </source>
</evidence>
<dbReference type="Proteomes" id="UP000692954">
    <property type="component" value="Unassembled WGS sequence"/>
</dbReference>
<reference evidence="2" key="1">
    <citation type="submission" date="2021-01" db="EMBL/GenBank/DDBJ databases">
        <authorList>
            <consortium name="Genoscope - CEA"/>
            <person name="William W."/>
        </authorList>
    </citation>
    <scope>NUCLEOTIDE SEQUENCE</scope>
</reference>
<dbReference type="AlphaFoldDB" id="A0A8S1R4M5"/>
<sequence>MIKHLDSSQFDENHQYQEMKQTAQFFNPQKNQLGQSIKFQQKELQRVPMKSPKQQAIKLNYDGRKNVLNKQVNEKTNSQTIKEEGITKSPQQNLQNLYITPVMHKFGSPPKLMNVPQVKPLSPPLPKCSTEHIIITQNNSVAPNIQSSEKDKFFQNPKTSGNQFNISMSDLQPNQKQLSKKQTGQYVKPEYPSYQKSLLDSKSSKFNSEQMDKSNSTNFLPRMTPQAQKINVNQYIGYGSIGQLKQQESALRTNSSQQTITPFNEFINLPNDDVSRQSKTAQYILRDTQGQQNKQLFAFKINNIKQNDQQINNIKQNNQYHQLPQIQSPQSRGGKPFLERTPQKKIVNRLFSPKSNNNQVT</sequence>